<dbReference type="Gene3D" id="3.10.28.10">
    <property type="entry name" value="Homing endonucleases"/>
    <property type="match status" value="2"/>
</dbReference>
<organism evidence="3">
    <name type="scientific">Fomitiporia mediterranea</name>
    <dbReference type="NCBI Taxonomy" id="208960"/>
    <lineage>
        <taxon>Eukaryota</taxon>
        <taxon>Fungi</taxon>
        <taxon>Dikarya</taxon>
        <taxon>Basidiomycota</taxon>
        <taxon>Agaricomycotina</taxon>
        <taxon>Agaricomycetes</taxon>
        <taxon>Hymenochaetales</taxon>
        <taxon>Hymenochaetaceae</taxon>
        <taxon>Fomitiporia</taxon>
    </lineage>
</organism>
<gene>
    <name evidence="3" type="ORF">Fomme_000057</name>
</gene>
<dbReference type="PANTHER" id="PTHR36181">
    <property type="entry name" value="INTRON-ENCODED ENDONUCLEASE AI3-RELATED"/>
    <property type="match status" value="1"/>
</dbReference>
<evidence type="ECO:0000259" key="2">
    <source>
        <dbReference type="Pfam" id="PF00961"/>
    </source>
</evidence>
<dbReference type="PANTHER" id="PTHR36181:SF2">
    <property type="entry name" value="INTRON-ENCODED ENDONUCLEASE AI3-RELATED"/>
    <property type="match status" value="1"/>
</dbReference>
<evidence type="ECO:0000313" key="3">
    <source>
        <dbReference type="EMBL" id="QEG57055.1"/>
    </source>
</evidence>
<keyword evidence="3" id="KW-0255">Endonuclease</keyword>
<evidence type="ECO:0000256" key="1">
    <source>
        <dbReference type="ARBA" id="ARBA00002670"/>
    </source>
</evidence>
<dbReference type="AlphaFoldDB" id="A0A5B9RJZ7"/>
<dbReference type="InterPro" id="IPR027434">
    <property type="entry name" value="Homing_endonucl"/>
</dbReference>
<dbReference type="EMBL" id="MK623258">
    <property type="protein sequence ID" value="QEG57055.1"/>
    <property type="molecule type" value="Genomic_DNA"/>
</dbReference>
<dbReference type="GO" id="GO:0005739">
    <property type="term" value="C:mitochondrion"/>
    <property type="evidence" value="ECO:0007669"/>
    <property type="project" value="UniProtKB-ARBA"/>
</dbReference>
<proteinExistence type="predicted"/>
<feature type="domain" description="Homing endonuclease LAGLIDADG" evidence="2">
    <location>
        <begin position="264"/>
        <end position="353"/>
    </location>
</feature>
<keyword evidence="3" id="KW-0496">Mitochondrion</keyword>
<accession>A0A5B9RJZ7</accession>
<reference evidence="3" key="1">
    <citation type="submission" date="2019-03" db="EMBL/GenBank/DDBJ databases">
        <title>Evidence of extensive intraspecific noncoding reshuffling in a 169kb mitochondrial genome of basidiomycete fungus.</title>
        <authorList>
            <person name="Lee H.-H."/>
            <person name="Ke H.-M."/>
            <person name="Lin C.-Y.I."/>
            <person name="Lee T.J."/>
            <person name="Chung C.-L."/>
            <person name="Tsai I.J."/>
        </authorList>
    </citation>
    <scope>NUCLEOTIDE SEQUENCE</scope>
    <source>
        <strain evidence="3">MF3/22</strain>
    </source>
</reference>
<geneLocation type="mitochondrion" evidence="3"/>
<keyword evidence="3" id="KW-0378">Hydrolase</keyword>
<feature type="domain" description="Homing endonuclease LAGLIDADG" evidence="2">
    <location>
        <begin position="109"/>
        <end position="203"/>
    </location>
</feature>
<sequence>MLDKLSYYSNIIYINSTRCEKILLIGGKSSSYFIQDRKIFTNMEITRLVKFICVNFSHQRLYVEHLIYNFFSGLQNLSKEYVNNIITLKNVSVNKNSISENKELFYQWLVGFTDGDGSFSIIRQNNKWNLTYKIGQSTYNLKVLYFIQKQLKAGSIKIEKNGKIAEFKIRDLQTLSKIIFPIFDKYPLLTSKYFNYIKFREAYIILINKNITKIEKDKLINKINVPIPTNYISPVFTILGPDILTIKNLINYKFSSKVMSKSWLVGFTEAEGSFYLVKKSNSRLVHAFEINQKLDEIVLISIKHLLHISTQVKFKNKGYFSLCTTNSRAIENIISFYKNSMKSMKSLEYRIWARSYVKYKGNFIALEKIQNKTRKMKTKYQSLESFEKKYNLNKMKE</sequence>
<dbReference type="Pfam" id="PF00961">
    <property type="entry name" value="LAGLIDADG_1"/>
    <property type="match status" value="2"/>
</dbReference>
<dbReference type="InterPro" id="IPR004860">
    <property type="entry name" value="LAGLIDADG_dom"/>
</dbReference>
<protein>
    <submittedName>
        <fullName evidence="3">LAGLIDADG homing endonuclease</fullName>
    </submittedName>
</protein>
<name>A0A5B9RJZ7_9AGAM</name>
<dbReference type="GO" id="GO:0004519">
    <property type="term" value="F:endonuclease activity"/>
    <property type="evidence" value="ECO:0007669"/>
    <property type="project" value="UniProtKB-KW"/>
</dbReference>
<dbReference type="SUPFAM" id="SSF55608">
    <property type="entry name" value="Homing endonucleases"/>
    <property type="match status" value="2"/>
</dbReference>
<comment type="function">
    <text evidence="1">Mitochondrial DNA endonuclease involved in intron homing.</text>
</comment>
<keyword evidence="3" id="KW-0540">Nuclease</keyword>
<dbReference type="InterPro" id="IPR051289">
    <property type="entry name" value="LAGLIDADG_Endonuclease"/>
</dbReference>